<keyword evidence="5" id="KW-0227">DNA damage</keyword>
<keyword evidence="7" id="KW-0378">Hydrolase</keyword>
<dbReference type="SUPFAM" id="SSF46946">
    <property type="entry name" value="S13-like H2TH domain"/>
    <property type="match status" value="1"/>
</dbReference>
<evidence type="ECO:0000313" key="18">
    <source>
        <dbReference type="EMBL" id="MCH6163564.1"/>
    </source>
</evidence>
<evidence type="ECO:0000256" key="8">
    <source>
        <dbReference type="ARBA" id="ARBA00022833"/>
    </source>
</evidence>
<dbReference type="InterPro" id="IPR035937">
    <property type="entry name" value="FPG_N"/>
</dbReference>
<dbReference type="SUPFAM" id="SSF81624">
    <property type="entry name" value="N-terminal domain of MutM-like DNA repair proteins"/>
    <property type="match status" value="1"/>
</dbReference>
<dbReference type="Pfam" id="PF01149">
    <property type="entry name" value="Fapy_DNA_glyco"/>
    <property type="match status" value="1"/>
</dbReference>
<comment type="caution">
    <text evidence="18">The sequence shown here is derived from an EMBL/GenBank/DDBJ whole genome shotgun (WGS) entry which is preliminary data.</text>
</comment>
<gene>
    <name evidence="18" type="ORF">MMA15_25150</name>
</gene>
<evidence type="ECO:0000256" key="13">
    <source>
        <dbReference type="ARBA" id="ARBA00023295"/>
    </source>
</evidence>
<dbReference type="Gene3D" id="1.10.8.50">
    <property type="match status" value="1"/>
</dbReference>
<feature type="region of interest" description="Disordered" evidence="15">
    <location>
        <begin position="65"/>
        <end position="85"/>
    </location>
</feature>
<dbReference type="Gene3D" id="3.20.190.10">
    <property type="entry name" value="MutM-like, N-terminal"/>
    <property type="match status" value="1"/>
</dbReference>
<dbReference type="Pfam" id="PF06831">
    <property type="entry name" value="H2TH"/>
    <property type="match status" value="1"/>
</dbReference>
<dbReference type="InterPro" id="IPR015886">
    <property type="entry name" value="H2TH_FPG"/>
</dbReference>
<dbReference type="PANTHER" id="PTHR22993">
    <property type="entry name" value="FORMAMIDOPYRIMIDINE-DNA GLYCOSYLASE"/>
    <property type="match status" value="1"/>
</dbReference>
<dbReference type="RefSeq" id="WP_241062448.1">
    <property type="nucleotide sequence ID" value="NZ_JAKWJU010000002.1"/>
</dbReference>
<reference evidence="18" key="1">
    <citation type="submission" date="2022-03" db="EMBL/GenBank/DDBJ databases">
        <authorList>
            <person name="Santos J.D.N."/>
            <person name="Kallscheuer N."/>
            <person name="Jogler C."/>
            <person name="Lage O.M."/>
        </authorList>
    </citation>
    <scope>NUCLEOTIDE SEQUENCE</scope>
    <source>
        <strain evidence="18">M600PL45_2</strain>
    </source>
</reference>
<evidence type="ECO:0000256" key="1">
    <source>
        <dbReference type="ARBA" id="ARBA00001668"/>
    </source>
</evidence>
<keyword evidence="13" id="KW-0326">Glycosidase</keyword>
<feature type="domain" description="FPG-type" evidence="16">
    <location>
        <begin position="270"/>
        <end position="304"/>
    </location>
</feature>
<keyword evidence="12" id="KW-0511">Multifunctional enzyme</keyword>
<dbReference type="Pfam" id="PF06827">
    <property type="entry name" value="zf-FPG_IleRS"/>
    <property type="match status" value="1"/>
</dbReference>
<comment type="catalytic activity">
    <reaction evidence="1">
        <text>Hydrolysis of DNA containing ring-opened 7-methylguanine residues, releasing 2,6-diamino-4-hydroxy-5-(N-methyl)formamidopyrimidine.</text>
        <dbReference type="EC" id="3.2.2.23"/>
    </reaction>
</comment>
<feature type="compositionally biased region" description="Gly residues" evidence="15">
    <location>
        <begin position="72"/>
        <end position="85"/>
    </location>
</feature>
<dbReference type="InterPro" id="IPR010663">
    <property type="entry name" value="Znf_FPG/IleRS"/>
</dbReference>
<dbReference type="Proteomes" id="UP001166784">
    <property type="component" value="Unassembled WGS sequence"/>
</dbReference>
<evidence type="ECO:0000256" key="3">
    <source>
        <dbReference type="ARBA" id="ARBA00009409"/>
    </source>
</evidence>
<evidence type="ECO:0000259" key="16">
    <source>
        <dbReference type="PROSITE" id="PS51066"/>
    </source>
</evidence>
<evidence type="ECO:0000256" key="15">
    <source>
        <dbReference type="SAM" id="MobiDB-lite"/>
    </source>
</evidence>
<dbReference type="SMART" id="SM01232">
    <property type="entry name" value="H2TH"/>
    <property type="match status" value="1"/>
</dbReference>
<dbReference type="EMBL" id="JAKWJU010000002">
    <property type="protein sequence ID" value="MCH6163564.1"/>
    <property type="molecule type" value="Genomic_DNA"/>
</dbReference>
<organism evidence="18 19">
    <name type="scientific">Streptomyces marispadix</name>
    <dbReference type="NCBI Taxonomy" id="2922868"/>
    <lineage>
        <taxon>Bacteria</taxon>
        <taxon>Bacillati</taxon>
        <taxon>Actinomycetota</taxon>
        <taxon>Actinomycetes</taxon>
        <taxon>Kitasatosporales</taxon>
        <taxon>Streptomycetaceae</taxon>
        <taxon>Streptomyces</taxon>
    </lineage>
</organism>
<evidence type="ECO:0000256" key="2">
    <source>
        <dbReference type="ARBA" id="ARBA00001947"/>
    </source>
</evidence>
<dbReference type="SUPFAM" id="SSF57716">
    <property type="entry name" value="Glucocorticoid receptor-like (DNA-binding domain)"/>
    <property type="match status" value="1"/>
</dbReference>
<keyword evidence="9" id="KW-0238">DNA-binding</keyword>
<dbReference type="SMART" id="SM00898">
    <property type="entry name" value="Fapy_DNA_glyco"/>
    <property type="match status" value="1"/>
</dbReference>
<evidence type="ECO:0000313" key="19">
    <source>
        <dbReference type="Proteomes" id="UP001166784"/>
    </source>
</evidence>
<keyword evidence="19" id="KW-1185">Reference proteome</keyword>
<evidence type="ECO:0000256" key="14">
    <source>
        <dbReference type="PROSITE-ProRule" id="PRU00391"/>
    </source>
</evidence>
<name>A0ABS9T4V6_9ACTN</name>
<evidence type="ECO:0000256" key="9">
    <source>
        <dbReference type="ARBA" id="ARBA00023125"/>
    </source>
</evidence>
<keyword evidence="4" id="KW-0479">Metal-binding</keyword>
<proteinExistence type="inferred from homology"/>
<comment type="cofactor">
    <cofactor evidence="2">
        <name>Zn(2+)</name>
        <dbReference type="ChEBI" id="CHEBI:29105"/>
    </cofactor>
</comment>
<evidence type="ECO:0000259" key="17">
    <source>
        <dbReference type="PROSITE" id="PS51068"/>
    </source>
</evidence>
<evidence type="ECO:0000256" key="7">
    <source>
        <dbReference type="ARBA" id="ARBA00022801"/>
    </source>
</evidence>
<feature type="domain" description="Formamidopyrimidine-DNA glycosylase catalytic" evidence="17">
    <location>
        <begin position="2"/>
        <end position="106"/>
    </location>
</feature>
<dbReference type="InterPro" id="IPR010979">
    <property type="entry name" value="Ribosomal_uS13-like_H2TH"/>
</dbReference>
<keyword evidence="11" id="KW-0456">Lyase</keyword>
<evidence type="ECO:0000256" key="6">
    <source>
        <dbReference type="ARBA" id="ARBA00022771"/>
    </source>
</evidence>
<keyword evidence="6 14" id="KW-0863">Zinc-finger</keyword>
<evidence type="ECO:0000256" key="12">
    <source>
        <dbReference type="ARBA" id="ARBA00023268"/>
    </source>
</evidence>
<dbReference type="PROSITE" id="PS51066">
    <property type="entry name" value="ZF_FPG_2"/>
    <property type="match status" value="1"/>
</dbReference>
<protein>
    <submittedName>
        <fullName evidence="18">Fpg/Nei family DNA glycosylase</fullName>
    </submittedName>
</protein>
<dbReference type="InterPro" id="IPR000214">
    <property type="entry name" value="Znf_DNA_glyclase/AP_lyase"/>
</dbReference>
<evidence type="ECO:0000256" key="5">
    <source>
        <dbReference type="ARBA" id="ARBA00022763"/>
    </source>
</evidence>
<dbReference type="PROSITE" id="PS51068">
    <property type="entry name" value="FPG_CAT"/>
    <property type="match status" value="1"/>
</dbReference>
<dbReference type="PANTHER" id="PTHR22993:SF9">
    <property type="entry name" value="FORMAMIDOPYRIMIDINE-DNA GLYCOSYLASE"/>
    <property type="match status" value="1"/>
</dbReference>
<comment type="similarity">
    <text evidence="3">Belongs to the FPG family.</text>
</comment>
<evidence type="ECO:0000256" key="11">
    <source>
        <dbReference type="ARBA" id="ARBA00023239"/>
    </source>
</evidence>
<keyword evidence="8" id="KW-0862">Zinc</keyword>
<accession>A0ABS9T4V6</accession>
<evidence type="ECO:0000256" key="4">
    <source>
        <dbReference type="ARBA" id="ARBA00022723"/>
    </source>
</evidence>
<sequence length="319" mass="33717">MPELPEVEALRDFLDERLRGRVVERVTPVAISVLKTYEPQPSALQGRAFTRVSRHGKFLDLETAPGEADAGATGGGDASGAGGAAGTGGTGGLHLVVHLARAGWLRWRDSVPPGPPRPGKGPLALRLSLAGPEQGGDGGGFDLTEAGTRKRLAVYCVRDPLEVPGVARLGPDPLADGFSPEVFAGLLHGERHRIKGLLRDQSVIAGVGNAYSDEILHAARLSPFKIAGELSEEEVTGLYEALRATLRDAVERSRGLAAGELKSEKKTGLRVHGRTGQPCPVCGDTVREVSFSDSSLQYCPTCQTGGKPLADRRMSRLLK</sequence>
<evidence type="ECO:0000256" key="10">
    <source>
        <dbReference type="ARBA" id="ARBA00023204"/>
    </source>
</evidence>
<dbReference type="InterPro" id="IPR012319">
    <property type="entry name" value="FPG_cat"/>
</dbReference>
<keyword evidence="10" id="KW-0234">DNA repair</keyword>
<reference evidence="18" key="2">
    <citation type="journal article" date="2023" name="Int. J. Syst. Evol. Microbiol.">
        <title>Streptomyces marispadix sp. nov., isolated from marine beach sediment of the Northern Coast of Portugal.</title>
        <authorList>
            <person name="dos Santos J.D.N."/>
            <person name="Vitorino I.R."/>
            <person name="Kallscheuer N."/>
            <person name="Srivastava A."/>
            <person name="Krautwurst S."/>
            <person name="Marz M."/>
            <person name="Jogler C."/>
            <person name="Lobo Da Cunha A."/>
            <person name="Catita J."/>
            <person name="Goncalves H."/>
            <person name="Gonzalez I."/>
            <person name="Reyes F."/>
            <person name="Lage O.M."/>
        </authorList>
    </citation>
    <scope>NUCLEOTIDE SEQUENCE</scope>
    <source>
        <strain evidence="18">M600PL45_2</strain>
    </source>
</reference>